<sequence>MKKLSLFLILLVGVVSQHALANALVASVNKTRLAQNELIELRIRADFSVDSSDIDLSVLDNDFFKSGPQFSSAKNYINGQYSQKSEWVLSISPKRTGNLTIPAFSAGGLQSQPIELIVSSDSNTPKASDIIQYSMQLGQQTLYPAQTTPLKVEIRIKADPRRLENPRIVPPSVNGLSMQPVGQSKQYQVVEQGLQVTVVEQNYLISAQTAGEYEIQGPQFQGSLIYGDSLTGSARLLSLNSRGESKHIEVKAIPANASRPWLPASQLALTQSWQTSQGGDLDSVEQGSAITRIIKLKAKGISADLLPEIAIHYPDSVRVYPEKPQFSTADDGSVEMTVKQVLIPSQTGRLTLPELSIDWWNTQSDQPKSARVSGLTLDITPSSSQMLSLPTLPAASQVNTESNQKAAAESGASLIWVYLTSLFAALWVLTLLAFTLYWRRQTRRTQAPHHQQAHTMGENSVLQAIERGDAAQIEAATRVWLNQHKVDAALRAKIEQQLELMHQAHFSAQAGEWTPEPLKLLLSRVGKSHKRQEQPLARL</sequence>
<dbReference type="PANTHER" id="PTHR40940">
    <property type="entry name" value="PROTEIN BATD-RELATED"/>
    <property type="match status" value="1"/>
</dbReference>
<keyword evidence="1" id="KW-0472">Membrane</keyword>
<keyword evidence="1" id="KW-1133">Transmembrane helix</keyword>
<dbReference type="InterPro" id="IPR025738">
    <property type="entry name" value="BatD"/>
</dbReference>
<dbReference type="Proteomes" id="UP000075346">
    <property type="component" value="Unassembled WGS sequence"/>
</dbReference>
<name>A0A151KYY6_9VIBR</name>
<evidence type="ECO:0000256" key="2">
    <source>
        <dbReference type="SAM" id="SignalP"/>
    </source>
</evidence>
<evidence type="ECO:0008006" key="5">
    <source>
        <dbReference type="Google" id="ProtNLM"/>
    </source>
</evidence>
<comment type="caution">
    <text evidence="3">The sequence shown here is derived from an EMBL/GenBank/DDBJ whole genome shotgun (WGS) entry which is preliminary data.</text>
</comment>
<reference evidence="4" key="1">
    <citation type="submission" date="2015-12" db="EMBL/GenBank/DDBJ databases">
        <authorList>
            <person name="Shamseldin A."/>
            <person name="Moawad H."/>
            <person name="Abd El-Rahim W.M."/>
            <person name="Sadowsky M.J."/>
        </authorList>
    </citation>
    <scope>NUCLEOTIDE SEQUENCE [LARGE SCALE GENOMIC DNA]</scope>
    <source>
        <strain evidence="4">2538-88</strain>
    </source>
</reference>
<protein>
    <recommendedName>
        <fullName evidence="5">Aerotolerance protein BatD</fullName>
    </recommendedName>
</protein>
<feature type="chain" id="PRO_5007583712" description="Aerotolerance protein BatD" evidence="2">
    <location>
        <begin position="22"/>
        <end position="539"/>
    </location>
</feature>
<gene>
    <name evidence="3" type="ORF">ATY37_14295</name>
</gene>
<dbReference type="EMBL" id="LOBR01000032">
    <property type="protein sequence ID" value="KYN88784.1"/>
    <property type="molecule type" value="Genomic_DNA"/>
</dbReference>
<accession>A0A151KYY6</accession>
<keyword evidence="1" id="KW-0812">Transmembrane</keyword>
<proteinExistence type="predicted"/>
<dbReference type="PANTHER" id="PTHR40940:SF1">
    <property type="entry name" value="PROTEIN BATD"/>
    <property type="match status" value="1"/>
</dbReference>
<evidence type="ECO:0000313" key="3">
    <source>
        <dbReference type="EMBL" id="KYN88784.1"/>
    </source>
</evidence>
<dbReference type="RefSeq" id="WP_061896855.1">
    <property type="nucleotide sequence ID" value="NZ_LOBR01000032.1"/>
</dbReference>
<feature type="signal peptide" evidence="2">
    <location>
        <begin position="1"/>
        <end position="21"/>
    </location>
</feature>
<dbReference type="Pfam" id="PF13584">
    <property type="entry name" value="BatD"/>
    <property type="match status" value="1"/>
</dbReference>
<dbReference type="AlphaFoldDB" id="A0A151KYY6"/>
<feature type="transmembrane region" description="Helical" evidence="1">
    <location>
        <begin position="415"/>
        <end position="438"/>
    </location>
</feature>
<evidence type="ECO:0000313" key="4">
    <source>
        <dbReference type="Proteomes" id="UP000075346"/>
    </source>
</evidence>
<evidence type="ECO:0000256" key="1">
    <source>
        <dbReference type="SAM" id="Phobius"/>
    </source>
</evidence>
<organism evidence="3 4">
    <name type="scientific">Vibrio cidicii</name>
    <dbReference type="NCBI Taxonomy" id="1763883"/>
    <lineage>
        <taxon>Bacteria</taxon>
        <taxon>Pseudomonadati</taxon>
        <taxon>Pseudomonadota</taxon>
        <taxon>Gammaproteobacteria</taxon>
        <taxon>Vibrionales</taxon>
        <taxon>Vibrionaceae</taxon>
        <taxon>Vibrio</taxon>
    </lineage>
</organism>
<keyword evidence="2" id="KW-0732">Signal</keyword>